<feature type="compositionally biased region" description="Gly residues" evidence="1">
    <location>
        <begin position="45"/>
        <end position="55"/>
    </location>
</feature>
<protein>
    <submittedName>
        <fullName evidence="2">Uncharacterized protein</fullName>
    </submittedName>
</protein>
<accession>A0A4C1SDC5</accession>
<name>A0A4C1SDC5_EUMVA</name>
<evidence type="ECO:0000313" key="3">
    <source>
        <dbReference type="Proteomes" id="UP000299102"/>
    </source>
</evidence>
<proteinExistence type="predicted"/>
<dbReference type="Proteomes" id="UP000299102">
    <property type="component" value="Unassembled WGS sequence"/>
</dbReference>
<reference evidence="2 3" key="1">
    <citation type="journal article" date="2019" name="Commun. Biol.">
        <title>The bagworm genome reveals a unique fibroin gene that provides high tensile strength.</title>
        <authorList>
            <person name="Kono N."/>
            <person name="Nakamura H."/>
            <person name="Ohtoshi R."/>
            <person name="Tomita M."/>
            <person name="Numata K."/>
            <person name="Arakawa K."/>
        </authorList>
    </citation>
    <scope>NUCLEOTIDE SEQUENCE [LARGE SCALE GENOMIC DNA]</scope>
</reference>
<gene>
    <name evidence="2" type="ORF">EVAR_62502_1</name>
</gene>
<feature type="region of interest" description="Disordered" evidence="1">
    <location>
        <begin position="16"/>
        <end position="89"/>
    </location>
</feature>
<feature type="compositionally biased region" description="Polar residues" evidence="1">
    <location>
        <begin position="77"/>
        <end position="89"/>
    </location>
</feature>
<comment type="caution">
    <text evidence="2">The sequence shown here is derived from an EMBL/GenBank/DDBJ whole genome shotgun (WGS) entry which is preliminary data.</text>
</comment>
<evidence type="ECO:0000313" key="2">
    <source>
        <dbReference type="EMBL" id="GBP00173.1"/>
    </source>
</evidence>
<dbReference type="EMBL" id="BGZK01003337">
    <property type="protein sequence ID" value="GBP00173.1"/>
    <property type="molecule type" value="Genomic_DNA"/>
</dbReference>
<organism evidence="2 3">
    <name type="scientific">Eumeta variegata</name>
    <name type="common">Bagworm moth</name>
    <name type="synonym">Eumeta japonica</name>
    <dbReference type="NCBI Taxonomy" id="151549"/>
    <lineage>
        <taxon>Eukaryota</taxon>
        <taxon>Metazoa</taxon>
        <taxon>Ecdysozoa</taxon>
        <taxon>Arthropoda</taxon>
        <taxon>Hexapoda</taxon>
        <taxon>Insecta</taxon>
        <taxon>Pterygota</taxon>
        <taxon>Neoptera</taxon>
        <taxon>Endopterygota</taxon>
        <taxon>Lepidoptera</taxon>
        <taxon>Glossata</taxon>
        <taxon>Ditrysia</taxon>
        <taxon>Tineoidea</taxon>
        <taxon>Psychidae</taxon>
        <taxon>Oiketicinae</taxon>
        <taxon>Eumeta</taxon>
    </lineage>
</organism>
<keyword evidence="3" id="KW-1185">Reference proteome</keyword>
<dbReference type="AlphaFoldDB" id="A0A4C1SDC5"/>
<evidence type="ECO:0000256" key="1">
    <source>
        <dbReference type="SAM" id="MobiDB-lite"/>
    </source>
</evidence>
<sequence length="89" mass="9269">MSLIRARVTGPWHLLPQRGRRKRLGHEARGGHVPGGDVAARRGDVSGGWRGGGPPGGDPPRRLAGGGGRAPAARSPSNTNLITTHYTHA</sequence>